<evidence type="ECO:0000256" key="6">
    <source>
        <dbReference type="ARBA" id="ARBA00022729"/>
    </source>
</evidence>
<accession>A0ABQ8SXC7</accession>
<dbReference type="InterPro" id="IPR000834">
    <property type="entry name" value="Peptidase_M14"/>
</dbReference>
<comment type="similarity">
    <text evidence="2 11">Belongs to the peptidase M14 family.</text>
</comment>
<dbReference type="SMART" id="SM00631">
    <property type="entry name" value="Zn_pept"/>
    <property type="match status" value="1"/>
</dbReference>
<dbReference type="InterPro" id="IPR036990">
    <property type="entry name" value="M14A-like_propep"/>
</dbReference>
<name>A0ABQ8SXC7_PERAM</name>
<dbReference type="PANTHER" id="PTHR11705">
    <property type="entry name" value="PROTEASE FAMILY M14 CARBOXYPEPTIDASE A,B"/>
    <property type="match status" value="1"/>
</dbReference>
<dbReference type="SUPFAM" id="SSF54897">
    <property type="entry name" value="Protease propeptides/inhibitors"/>
    <property type="match status" value="1"/>
</dbReference>
<dbReference type="Gene3D" id="3.40.630.10">
    <property type="entry name" value="Zn peptidases"/>
    <property type="match status" value="2"/>
</dbReference>
<comment type="cofactor">
    <cofactor evidence="1">
        <name>Zn(2+)</name>
        <dbReference type="ChEBI" id="CHEBI:29105"/>
    </cofactor>
</comment>
<dbReference type="SUPFAM" id="SSF53187">
    <property type="entry name" value="Zn-dependent exopeptidases"/>
    <property type="match status" value="1"/>
</dbReference>
<dbReference type="Gene3D" id="3.30.70.340">
    <property type="entry name" value="Metallocarboxypeptidase-like"/>
    <property type="match status" value="1"/>
</dbReference>
<evidence type="ECO:0000259" key="12">
    <source>
        <dbReference type="PROSITE" id="PS52035"/>
    </source>
</evidence>
<dbReference type="EMBL" id="JAJSOF020000019">
    <property type="protein sequence ID" value="KAJ4438864.1"/>
    <property type="molecule type" value="Genomic_DNA"/>
</dbReference>
<organism evidence="13 14">
    <name type="scientific">Periplaneta americana</name>
    <name type="common">American cockroach</name>
    <name type="synonym">Blatta americana</name>
    <dbReference type="NCBI Taxonomy" id="6978"/>
    <lineage>
        <taxon>Eukaryota</taxon>
        <taxon>Metazoa</taxon>
        <taxon>Ecdysozoa</taxon>
        <taxon>Arthropoda</taxon>
        <taxon>Hexapoda</taxon>
        <taxon>Insecta</taxon>
        <taxon>Pterygota</taxon>
        <taxon>Neoptera</taxon>
        <taxon>Polyneoptera</taxon>
        <taxon>Dictyoptera</taxon>
        <taxon>Blattodea</taxon>
        <taxon>Blattoidea</taxon>
        <taxon>Blattidae</taxon>
        <taxon>Blattinae</taxon>
        <taxon>Periplaneta</taxon>
    </lineage>
</organism>
<evidence type="ECO:0000256" key="2">
    <source>
        <dbReference type="ARBA" id="ARBA00005988"/>
    </source>
</evidence>
<dbReference type="PRINTS" id="PR00765">
    <property type="entry name" value="CRBOXYPTASEA"/>
</dbReference>
<reference evidence="13 14" key="1">
    <citation type="journal article" date="2022" name="Allergy">
        <title>Genome assembly and annotation of Periplaneta americana reveal a comprehensive cockroach allergen profile.</title>
        <authorList>
            <person name="Wang L."/>
            <person name="Xiong Q."/>
            <person name="Saelim N."/>
            <person name="Wang L."/>
            <person name="Nong W."/>
            <person name="Wan A.T."/>
            <person name="Shi M."/>
            <person name="Liu X."/>
            <person name="Cao Q."/>
            <person name="Hui J.H.L."/>
            <person name="Sookrung N."/>
            <person name="Leung T.F."/>
            <person name="Tungtrongchitr A."/>
            <person name="Tsui S.K.W."/>
        </authorList>
    </citation>
    <scope>NUCLEOTIDE SEQUENCE [LARGE SCALE GENOMIC DNA]</scope>
    <source>
        <strain evidence="13">PWHHKU_190912</strain>
    </source>
</reference>
<comment type="caution">
    <text evidence="13">The sequence shown here is derived from an EMBL/GenBank/DDBJ whole genome shotgun (WGS) entry which is preliminary data.</text>
</comment>
<gene>
    <name evidence="13" type="ORF">ANN_14817</name>
</gene>
<keyword evidence="7" id="KW-0378">Hydrolase</keyword>
<dbReference type="InterPro" id="IPR057246">
    <property type="entry name" value="CARBOXYPEPT_ZN_1"/>
</dbReference>
<dbReference type="Proteomes" id="UP001148838">
    <property type="component" value="Unassembled WGS sequence"/>
</dbReference>
<evidence type="ECO:0000256" key="7">
    <source>
        <dbReference type="ARBA" id="ARBA00022801"/>
    </source>
</evidence>
<sequence>YKVYRLTPTANQFALLKVYRNLPGFEFWNEPHKVGAYLDMMVSPSQQSHFLDFLEEQKMHHTVLFENLQTAIDAEELHQRLAIKKPRAISFDQYYRYDDFFECYTDQQLLARIGIQLPNLVTLQSIGKSYEGRDMIVIKISSGGSGSRPAILIDGGIHAREWIAPAMALYIINQLVENNAANSDLTDAVDWYILPVLNPDGYEYSFTSGKSFRGRIVCGERLDLLQVSLAVQELMETEILDSIGWQMTAIPIMETRSNKFYSSFPNIEVGASDYPCYEDYGGEEAFSEIETQNLRDFALSNKDQIKLYLTFHSYGGYLLYPWGYTSDLPSDWRTLQDLAEQADDAHVAAGGESYSIGTSTNVLYAAAGGSDDYMKGVAGVALSYTVELTDTWYGFELPASMIEPTVTRFFAAVRVFGNYVKNNF</sequence>
<dbReference type="InterPro" id="IPR003146">
    <property type="entry name" value="M14A_act_pep"/>
</dbReference>
<evidence type="ECO:0000256" key="4">
    <source>
        <dbReference type="ARBA" id="ARBA00022670"/>
    </source>
</evidence>
<keyword evidence="10" id="KW-1015">Disulfide bond</keyword>
<feature type="domain" description="Peptidase M14" evidence="12">
    <location>
        <begin position="93"/>
        <end position="420"/>
    </location>
</feature>
<feature type="non-terminal residue" evidence="13">
    <location>
        <position position="1"/>
    </location>
</feature>
<keyword evidence="8" id="KW-0862">Zinc</keyword>
<keyword evidence="4" id="KW-0645">Protease</keyword>
<dbReference type="PROSITE" id="PS52035">
    <property type="entry name" value="PEPTIDASE_M14"/>
    <property type="match status" value="1"/>
</dbReference>
<keyword evidence="9" id="KW-0482">Metalloprotease</keyword>
<evidence type="ECO:0000256" key="1">
    <source>
        <dbReference type="ARBA" id="ARBA00001947"/>
    </source>
</evidence>
<evidence type="ECO:0000256" key="8">
    <source>
        <dbReference type="ARBA" id="ARBA00022833"/>
    </source>
</evidence>
<evidence type="ECO:0000256" key="11">
    <source>
        <dbReference type="PROSITE-ProRule" id="PRU01379"/>
    </source>
</evidence>
<dbReference type="Pfam" id="PF02244">
    <property type="entry name" value="Propep_M14"/>
    <property type="match status" value="1"/>
</dbReference>
<keyword evidence="14" id="KW-1185">Reference proteome</keyword>
<protein>
    <recommendedName>
        <fullName evidence="12">Peptidase M14 domain-containing protein</fullName>
    </recommendedName>
</protein>
<evidence type="ECO:0000256" key="3">
    <source>
        <dbReference type="ARBA" id="ARBA00022645"/>
    </source>
</evidence>
<evidence type="ECO:0000256" key="9">
    <source>
        <dbReference type="ARBA" id="ARBA00023049"/>
    </source>
</evidence>
<keyword evidence="6" id="KW-0732">Signal</keyword>
<keyword evidence="3" id="KW-0121">Carboxypeptidase</keyword>
<keyword evidence="5" id="KW-0479">Metal-binding</keyword>
<evidence type="ECO:0000313" key="14">
    <source>
        <dbReference type="Proteomes" id="UP001148838"/>
    </source>
</evidence>
<proteinExistence type="inferred from homology"/>
<evidence type="ECO:0000313" key="13">
    <source>
        <dbReference type="EMBL" id="KAJ4438864.1"/>
    </source>
</evidence>
<dbReference type="Pfam" id="PF00246">
    <property type="entry name" value="Peptidase_M14"/>
    <property type="match status" value="1"/>
</dbReference>
<evidence type="ECO:0000256" key="10">
    <source>
        <dbReference type="ARBA" id="ARBA00023157"/>
    </source>
</evidence>
<dbReference type="PANTHER" id="PTHR11705:SF140">
    <property type="entry name" value="FI02848P-RELATED"/>
    <property type="match status" value="1"/>
</dbReference>
<dbReference type="PROSITE" id="PS00132">
    <property type="entry name" value="CARBOXYPEPT_ZN_1"/>
    <property type="match status" value="1"/>
</dbReference>
<feature type="active site" description="Proton donor/acceptor" evidence="11">
    <location>
        <position position="387"/>
    </location>
</feature>
<evidence type="ECO:0000256" key="5">
    <source>
        <dbReference type="ARBA" id="ARBA00022723"/>
    </source>
</evidence>